<dbReference type="Proteomes" id="UP000462212">
    <property type="component" value="Unassembled WGS sequence"/>
</dbReference>
<feature type="region of interest" description="Disordered" evidence="1">
    <location>
        <begin position="1"/>
        <end position="23"/>
    </location>
</feature>
<keyword evidence="3" id="KW-1185">Reference proteome</keyword>
<dbReference type="InterPro" id="IPR011990">
    <property type="entry name" value="TPR-like_helical_dom_sf"/>
</dbReference>
<dbReference type="AlphaFoldDB" id="A0A8H8UEH8"/>
<dbReference type="SUPFAM" id="SSF48452">
    <property type="entry name" value="TPR-like"/>
    <property type="match status" value="1"/>
</dbReference>
<comment type="caution">
    <text evidence="2">The sequence shown here is derived from an EMBL/GenBank/DDBJ whole genome shotgun (WGS) entry which is preliminary data.</text>
</comment>
<organism evidence="2 3">
    <name type="scientific">Lachnellula subtilissima</name>
    <dbReference type="NCBI Taxonomy" id="602034"/>
    <lineage>
        <taxon>Eukaryota</taxon>
        <taxon>Fungi</taxon>
        <taxon>Dikarya</taxon>
        <taxon>Ascomycota</taxon>
        <taxon>Pezizomycotina</taxon>
        <taxon>Leotiomycetes</taxon>
        <taxon>Helotiales</taxon>
        <taxon>Lachnaceae</taxon>
        <taxon>Lachnellula</taxon>
    </lineage>
</organism>
<proteinExistence type="predicted"/>
<evidence type="ECO:0000313" key="2">
    <source>
        <dbReference type="EMBL" id="TVY40856.1"/>
    </source>
</evidence>
<protein>
    <submittedName>
        <fullName evidence="2">UPF0656 protein</fullName>
    </submittedName>
</protein>
<sequence>MPKPKQFLKETKKKSKHAPQVPTTADEYLAAGVDFEEAGEKWRGMFLDSGSPASVIASNPRLTLPFPAAGDAAKSTRFFVRAIDCYDEGLKKFPTSFDLAYNRGRLQYELTQHPKLLKELPGSLLDLLQVALESSRYALTLNGEDPDALFNTAQVLTSIVDTINEQGSAAYNPDQPSLLLQEALELFAQCLKQQEAAYSAFQKQLRNDDNEPADAVLDDTTIANTFSTSGNLQAKDGDQVQEQWASVIVPVSKSSILDTILAQLETMSTLYSLLRSDKLIPSIVAYAQPLVIKKLPFYVTETGQDLEAAITLAGYVSAEADAKFRLMGLDMQSYDASVQQAWKDVQLTSNASHVEGLCDRAESYINCSNTLRLSGNGNSQDCSKLRWGLLTAANQDLTIASSFKDDSNIVKIHLKKGDVELWRFQLGQPPRNLEVAAKNKAVLLKNAEKHYRGAVNLSTVAVAYDDEDTQAKVKELLAKALGGNSKPLTDAQTQLKEAGDILADAVEEGLVDWNQLQGLGDPDAMVE</sequence>
<gene>
    <name evidence="2" type="primary">SPAC926.02</name>
    <name evidence="2" type="ORF">LSUB1_G004609</name>
</gene>
<dbReference type="OrthoDB" id="5328412at2759"/>
<evidence type="ECO:0000313" key="3">
    <source>
        <dbReference type="Proteomes" id="UP000462212"/>
    </source>
</evidence>
<evidence type="ECO:0000256" key="1">
    <source>
        <dbReference type="SAM" id="MobiDB-lite"/>
    </source>
</evidence>
<dbReference type="EMBL" id="QGMJ01000161">
    <property type="protein sequence ID" value="TVY40856.1"/>
    <property type="molecule type" value="Genomic_DNA"/>
</dbReference>
<reference evidence="2 3" key="1">
    <citation type="submission" date="2018-05" db="EMBL/GenBank/DDBJ databases">
        <title>Genome sequencing and assembly of the regulated plant pathogen Lachnellula willkommii and related sister species for the development of diagnostic species identification markers.</title>
        <authorList>
            <person name="Giroux E."/>
            <person name="Bilodeau G."/>
        </authorList>
    </citation>
    <scope>NUCLEOTIDE SEQUENCE [LARGE SCALE GENOMIC DNA]</scope>
    <source>
        <strain evidence="2 3">CBS 197.66</strain>
    </source>
</reference>
<dbReference type="Gene3D" id="1.25.40.10">
    <property type="entry name" value="Tetratricopeptide repeat domain"/>
    <property type="match status" value="1"/>
</dbReference>
<accession>A0A8H8UEH8</accession>
<name>A0A8H8UEH8_9HELO</name>